<reference evidence="2" key="2">
    <citation type="submission" date="2020-07" db="EMBL/GenBank/DDBJ databases">
        <authorList>
            <person name="Lood C."/>
            <person name="Girard L."/>
        </authorList>
    </citation>
    <scope>NUCLEOTIDE SEQUENCE</scope>
    <source>
        <strain evidence="2">BW13M1</strain>
    </source>
</reference>
<dbReference type="EMBL" id="JABWRJ010000008">
    <property type="protein sequence ID" value="MBC3445846.1"/>
    <property type="molecule type" value="Genomic_DNA"/>
</dbReference>
<reference evidence="2" key="1">
    <citation type="journal article" date="2020" name="Microorganisms">
        <title>Reliable Identification of Environmental Pseudomonas Isolates Using the rpoD Gene.</title>
        <authorList>
            <consortium name="The Broad Institute Genome Sequencing Platform"/>
            <person name="Girard L."/>
            <person name="Lood C."/>
            <person name="Rokni-Zadeh H."/>
            <person name="van Noort V."/>
            <person name="Lavigne R."/>
            <person name="De Mot R."/>
        </authorList>
    </citation>
    <scope>NUCLEOTIDE SEQUENCE</scope>
    <source>
        <strain evidence="2">BW13M1</strain>
    </source>
</reference>
<feature type="region of interest" description="Disordered" evidence="1">
    <location>
        <begin position="245"/>
        <end position="282"/>
    </location>
</feature>
<sequence>MTRLGGHMIDKSSVCTCTRHLVIDRQKSILRGLGTGSGHCIAYTPFGYDPTDKLSSMHLGYDGYPRTPLIGHYLLGNGHRAFIASLMRFVSPDRLSPFGKGGINAYAYCRNDPVNYRDDSGRIPIRDINIRIYNVSLSPRALEQDFFSQFPNWKAIAKKDKLSKSEIKLIKSIPKKVADLIRASDYSRATGYIYTEEDLNTLLDINWGVNRLSSLVTPTPLDASVRTAVGAAVTTPEGVQTISLSAADTGANSNMNNSIRSNTTHPEPPPPSYADTIAPQNT</sequence>
<dbReference type="SUPFAM" id="SSF56399">
    <property type="entry name" value="ADP-ribosylation"/>
    <property type="match status" value="1"/>
</dbReference>
<protein>
    <submittedName>
        <fullName evidence="2">RHS repeat-associated core domain-containing protein</fullName>
    </submittedName>
</protein>
<dbReference type="Gene3D" id="2.180.10.10">
    <property type="entry name" value="RHS repeat-associated core"/>
    <property type="match status" value="1"/>
</dbReference>
<comment type="caution">
    <text evidence="2">The sequence shown here is derived from an EMBL/GenBank/DDBJ whole genome shotgun (WGS) entry which is preliminary data.</text>
</comment>
<feature type="compositionally biased region" description="Polar residues" evidence="1">
    <location>
        <begin position="245"/>
        <end position="265"/>
    </location>
</feature>
<dbReference type="NCBIfam" id="TIGR03696">
    <property type="entry name" value="Rhs_assc_core"/>
    <property type="match status" value="1"/>
</dbReference>
<dbReference type="InterPro" id="IPR022385">
    <property type="entry name" value="Rhs_assc_core"/>
</dbReference>
<gene>
    <name evidence="2" type="ORF">HU751_08675</name>
</gene>
<accession>A0A923G873</accession>
<dbReference type="AlphaFoldDB" id="A0A923G873"/>
<name>A0A923G873_9PSED</name>
<organism evidence="2">
    <name type="scientific">Pseudomonas peradeniyensis</name>
    <dbReference type="NCBI Taxonomy" id="2745488"/>
    <lineage>
        <taxon>Bacteria</taxon>
        <taxon>Pseudomonadati</taxon>
        <taxon>Pseudomonadota</taxon>
        <taxon>Gammaproteobacteria</taxon>
        <taxon>Pseudomonadales</taxon>
        <taxon>Pseudomonadaceae</taxon>
        <taxon>Pseudomonas</taxon>
    </lineage>
</organism>
<proteinExistence type="predicted"/>
<evidence type="ECO:0000313" key="2">
    <source>
        <dbReference type="EMBL" id="MBC3445846.1"/>
    </source>
</evidence>
<evidence type="ECO:0000256" key="1">
    <source>
        <dbReference type="SAM" id="MobiDB-lite"/>
    </source>
</evidence>